<evidence type="ECO:0000313" key="4">
    <source>
        <dbReference type="Proteomes" id="UP000297776"/>
    </source>
</evidence>
<dbReference type="InterPro" id="IPR029039">
    <property type="entry name" value="Flavoprotein-like_sf"/>
</dbReference>
<dbReference type="GO" id="GO:0005829">
    <property type="term" value="C:cytosol"/>
    <property type="evidence" value="ECO:0007669"/>
    <property type="project" value="TreeGrafter"/>
</dbReference>
<dbReference type="GO" id="GO:0010181">
    <property type="term" value="F:FMN binding"/>
    <property type="evidence" value="ECO:0007669"/>
    <property type="project" value="TreeGrafter"/>
</dbReference>
<dbReference type="InterPro" id="IPR005025">
    <property type="entry name" value="FMN_Rdtase-like_dom"/>
</dbReference>
<sequence length="195" mass="21616">MCCEREVLMESLPVIVAMCGSLRKDSLNRKLMNEIVHQSEGKWRVKEAEIGELPLFNEDIEQAGDPDPVKAFRKKLNEADGVLIVTPEYNAGMPGGLKNALDWASRSPEEFSIRNLPVAIAGASNGSVGTALSQMQVRQTLTNMNANIMTNPKIIASRYQTKIDPESGRLKDEGTVRQIDKFVESFTKFVNVFGE</sequence>
<comment type="similarity">
    <text evidence="1">Belongs to the azoreductase type 2 family.</text>
</comment>
<feature type="domain" description="NADPH-dependent FMN reductase-like" evidence="2">
    <location>
        <begin position="15"/>
        <end position="158"/>
    </location>
</feature>
<dbReference type="PANTHER" id="PTHR30543:SF21">
    <property type="entry name" value="NAD(P)H-DEPENDENT FMN REDUCTASE LOT6"/>
    <property type="match status" value="1"/>
</dbReference>
<proteinExistence type="inferred from homology"/>
<dbReference type="PANTHER" id="PTHR30543">
    <property type="entry name" value="CHROMATE REDUCTASE"/>
    <property type="match status" value="1"/>
</dbReference>
<dbReference type="EMBL" id="SORX01000008">
    <property type="protein sequence ID" value="TFD99778.1"/>
    <property type="molecule type" value="Genomic_DNA"/>
</dbReference>
<dbReference type="Pfam" id="PF03358">
    <property type="entry name" value="FMN_red"/>
    <property type="match status" value="1"/>
</dbReference>
<evidence type="ECO:0000259" key="2">
    <source>
        <dbReference type="Pfam" id="PF03358"/>
    </source>
</evidence>
<reference evidence="3 4" key="1">
    <citation type="submission" date="2019-03" db="EMBL/GenBank/DDBJ databases">
        <authorList>
            <person name="Yang Y."/>
        </authorList>
    </citation>
    <scope>NUCLEOTIDE SEQUENCE [LARGE SCALE GENOMIC DNA]</scope>
    <source>
        <strain evidence="3 4">ASL-1</strain>
    </source>
</reference>
<accession>A0A4Y8LE60</accession>
<name>A0A4Y8LE60_9BACL</name>
<evidence type="ECO:0000256" key="1">
    <source>
        <dbReference type="ARBA" id="ARBA00009428"/>
    </source>
</evidence>
<comment type="caution">
    <text evidence="3">The sequence shown here is derived from an EMBL/GenBank/DDBJ whole genome shotgun (WGS) entry which is preliminary data.</text>
</comment>
<dbReference type="Gene3D" id="3.40.50.360">
    <property type="match status" value="1"/>
</dbReference>
<evidence type="ECO:0000313" key="3">
    <source>
        <dbReference type="EMBL" id="TFD99778.1"/>
    </source>
</evidence>
<dbReference type="OrthoDB" id="9812295at2"/>
<protein>
    <submittedName>
        <fullName evidence="3">NAD(P)H-dependent oxidoreductase</fullName>
    </submittedName>
</protein>
<keyword evidence="4" id="KW-1185">Reference proteome</keyword>
<dbReference type="Proteomes" id="UP000297776">
    <property type="component" value="Unassembled WGS sequence"/>
</dbReference>
<organism evidence="3 4">
    <name type="scientific">Jeotgalibacillus salarius</name>
    <dbReference type="NCBI Taxonomy" id="546023"/>
    <lineage>
        <taxon>Bacteria</taxon>
        <taxon>Bacillati</taxon>
        <taxon>Bacillota</taxon>
        <taxon>Bacilli</taxon>
        <taxon>Bacillales</taxon>
        <taxon>Caryophanaceae</taxon>
        <taxon>Jeotgalibacillus</taxon>
    </lineage>
</organism>
<dbReference type="AlphaFoldDB" id="A0A4Y8LE60"/>
<gene>
    <name evidence="3" type="ORF">E2626_13430</name>
</gene>
<dbReference type="SUPFAM" id="SSF52218">
    <property type="entry name" value="Flavoproteins"/>
    <property type="match status" value="1"/>
</dbReference>
<dbReference type="InterPro" id="IPR050712">
    <property type="entry name" value="NAD(P)H-dep_reductase"/>
</dbReference>
<dbReference type="GO" id="GO:0016491">
    <property type="term" value="F:oxidoreductase activity"/>
    <property type="evidence" value="ECO:0007669"/>
    <property type="project" value="InterPro"/>
</dbReference>